<accession>A0A9C6XB41</accession>
<evidence type="ECO:0000313" key="3">
    <source>
        <dbReference type="RefSeq" id="XP_052132348.1"/>
    </source>
</evidence>
<dbReference type="AlphaFoldDB" id="A0A9C6XB41"/>
<evidence type="ECO:0000256" key="1">
    <source>
        <dbReference type="SAM" id="MobiDB-lite"/>
    </source>
</evidence>
<feature type="region of interest" description="Disordered" evidence="1">
    <location>
        <begin position="15"/>
        <end position="41"/>
    </location>
</feature>
<reference evidence="3" key="1">
    <citation type="submission" date="2025-08" db="UniProtKB">
        <authorList>
            <consortium name="RefSeq"/>
        </authorList>
    </citation>
    <scope>IDENTIFICATION</scope>
    <source>
        <tissue evidence="3">Whole organism</tissue>
    </source>
</reference>
<gene>
    <name evidence="3" type="primary">LOC127751990</name>
</gene>
<organism evidence="2 3">
    <name type="scientific">Frankliniella occidentalis</name>
    <name type="common">Western flower thrips</name>
    <name type="synonym">Euthrips occidentalis</name>
    <dbReference type="NCBI Taxonomy" id="133901"/>
    <lineage>
        <taxon>Eukaryota</taxon>
        <taxon>Metazoa</taxon>
        <taxon>Ecdysozoa</taxon>
        <taxon>Arthropoda</taxon>
        <taxon>Hexapoda</taxon>
        <taxon>Insecta</taxon>
        <taxon>Pterygota</taxon>
        <taxon>Neoptera</taxon>
        <taxon>Paraneoptera</taxon>
        <taxon>Thysanoptera</taxon>
        <taxon>Terebrantia</taxon>
        <taxon>Thripoidea</taxon>
        <taxon>Thripidae</taxon>
        <taxon>Frankliniella</taxon>
    </lineage>
</organism>
<sequence>MVDVLTTRVQDMYSTWRPRSPGAHAASNAPVAQQPAGADDALTGIAMRRMASYQRQQRRQDNQRITKQLSDRRLFHLKDSQWDVLTDNPKRPLMGLACNACNPDSRVSGLLGLVWC</sequence>
<dbReference type="KEGG" id="foc:127751990"/>
<name>A0A9C6XB41_FRAOC</name>
<proteinExistence type="predicted"/>
<dbReference type="GeneID" id="127751990"/>
<dbReference type="RefSeq" id="XP_052132348.1">
    <property type="nucleotide sequence ID" value="XM_052276388.1"/>
</dbReference>
<evidence type="ECO:0000313" key="2">
    <source>
        <dbReference type="Proteomes" id="UP000504606"/>
    </source>
</evidence>
<keyword evidence="2" id="KW-1185">Reference proteome</keyword>
<dbReference type="Proteomes" id="UP000504606">
    <property type="component" value="Unplaced"/>
</dbReference>
<protein>
    <submittedName>
        <fullName evidence="3">Uncharacterized protein LOC127751990</fullName>
    </submittedName>
</protein>